<dbReference type="SMART" id="SM00642">
    <property type="entry name" value="Aamy"/>
    <property type="match status" value="1"/>
</dbReference>
<dbReference type="InterPro" id="IPR006047">
    <property type="entry name" value="GH13_cat_dom"/>
</dbReference>
<evidence type="ECO:0000259" key="2">
    <source>
        <dbReference type="SMART" id="SM00642"/>
    </source>
</evidence>
<comment type="similarity">
    <text evidence="1">Belongs to the glycosyl hydrolase 13 family.</text>
</comment>
<feature type="domain" description="Glycosyl hydrolase family 13 catalytic" evidence="2">
    <location>
        <begin position="15"/>
        <end position="399"/>
    </location>
</feature>
<sequence length="534" mass="61529">MTGSSDWWKSLSIYQIYPRSFYDSNNDGVGDLKGITEKLPYIASLNVDAIWLSPFFTSPMHDFGYDIANYRDVDPIFGTLSDFDEFLATAHELGLKVLIDQVYSHSSDEHPWFQESRQSRDNPKHDWYVWADPKPDGSPPNNWQSCFGGAAWQFDSRRMQYYLHNFVTQQPDLNLHNEDVQNAVLDVTRFWLDRGVDGFRLDAIGQMFHDLQLRDNPVNPKGQSHVKLWYWQDMIYNSNRPEMEIFLRRFRQVLDSYPEKTSIGEIGDLDLITRYTGSDDLLHMGYDCQMTMGHHNETANKDYINRIIGNAKSAGKGWVNYAINNHDAPRVVSRWKKEGVDQDLLARLYFTLMNTLRGSICLYQGEELGLDEAELQFEDLVDPEGLATWPQRQGRDGCRTPIPWNKDAVNGGFSSVKPWLPMQEKHCARAVDVQEQDSESTLNFYRELLKWRGEHRDYIAGDIELMETPEGVSGFIRTVPGKKSLLCLFNFSDETVPIVLGQDAAKAIHLKDFADNSVDQSVTLMPWQAGIYWL</sequence>
<dbReference type="GO" id="GO:0016787">
    <property type="term" value="F:hydrolase activity"/>
    <property type="evidence" value="ECO:0007669"/>
    <property type="project" value="UniProtKB-KW"/>
</dbReference>
<protein>
    <submittedName>
        <fullName evidence="3">Alpha-amylase family glycosyl hydrolase</fullName>
    </submittedName>
</protein>
<accession>A0ABT0PE59</accession>
<dbReference type="SUPFAM" id="SSF51011">
    <property type="entry name" value="Glycosyl hydrolase domain"/>
    <property type="match status" value="1"/>
</dbReference>
<evidence type="ECO:0000313" key="4">
    <source>
        <dbReference type="Proteomes" id="UP001203338"/>
    </source>
</evidence>
<dbReference type="InterPro" id="IPR013780">
    <property type="entry name" value="Glyco_hydro_b"/>
</dbReference>
<dbReference type="RefSeq" id="WP_249698709.1">
    <property type="nucleotide sequence ID" value="NZ_JAMFLX010000007.1"/>
</dbReference>
<reference evidence="3 4" key="1">
    <citation type="submission" date="2022-05" db="EMBL/GenBank/DDBJ databases">
        <authorList>
            <person name="Park J.-S."/>
        </authorList>
    </citation>
    <scope>NUCLEOTIDE SEQUENCE [LARGE SCALE GENOMIC DNA]</scope>
    <source>
        <strain evidence="3 4">2012CJ34-2</strain>
    </source>
</reference>
<dbReference type="InterPro" id="IPR045857">
    <property type="entry name" value="O16G_dom_2"/>
</dbReference>
<dbReference type="CDD" id="cd11330">
    <property type="entry name" value="AmyAc_OligoGlu"/>
    <property type="match status" value="1"/>
</dbReference>
<dbReference type="Pfam" id="PF00128">
    <property type="entry name" value="Alpha-amylase"/>
    <property type="match status" value="1"/>
</dbReference>
<dbReference type="Gene3D" id="2.60.40.1180">
    <property type="entry name" value="Golgi alpha-mannosidase II"/>
    <property type="match status" value="1"/>
</dbReference>
<dbReference type="PANTHER" id="PTHR10357">
    <property type="entry name" value="ALPHA-AMYLASE FAMILY MEMBER"/>
    <property type="match status" value="1"/>
</dbReference>
<organism evidence="3 4">
    <name type="scientific">Parendozoicomonas callyspongiae</name>
    <dbReference type="NCBI Taxonomy" id="2942213"/>
    <lineage>
        <taxon>Bacteria</taxon>
        <taxon>Pseudomonadati</taxon>
        <taxon>Pseudomonadota</taxon>
        <taxon>Gammaproteobacteria</taxon>
        <taxon>Oceanospirillales</taxon>
        <taxon>Endozoicomonadaceae</taxon>
        <taxon>Parendozoicomonas</taxon>
    </lineage>
</organism>
<dbReference type="InterPro" id="IPR017853">
    <property type="entry name" value="GH"/>
</dbReference>
<dbReference type="Gene3D" id="3.90.400.10">
    <property type="entry name" value="Oligo-1,6-glucosidase, Domain 2"/>
    <property type="match status" value="1"/>
</dbReference>
<dbReference type="Proteomes" id="UP001203338">
    <property type="component" value="Unassembled WGS sequence"/>
</dbReference>
<dbReference type="EMBL" id="JAMFLX010000007">
    <property type="protein sequence ID" value="MCL6269645.1"/>
    <property type="molecule type" value="Genomic_DNA"/>
</dbReference>
<gene>
    <name evidence="3" type="ORF">M3P05_06780</name>
</gene>
<keyword evidence="3" id="KW-0378">Hydrolase</keyword>
<proteinExistence type="inferred from homology"/>
<comment type="caution">
    <text evidence="3">The sequence shown here is derived from an EMBL/GenBank/DDBJ whole genome shotgun (WGS) entry which is preliminary data.</text>
</comment>
<evidence type="ECO:0000256" key="1">
    <source>
        <dbReference type="ARBA" id="ARBA00008061"/>
    </source>
</evidence>
<keyword evidence="4" id="KW-1185">Reference proteome</keyword>
<evidence type="ECO:0000313" key="3">
    <source>
        <dbReference type="EMBL" id="MCL6269645.1"/>
    </source>
</evidence>
<dbReference type="PANTHER" id="PTHR10357:SF179">
    <property type="entry name" value="NEUTRAL AND BASIC AMINO ACID TRANSPORT PROTEIN RBAT"/>
    <property type="match status" value="1"/>
</dbReference>
<name>A0ABT0PE59_9GAMM</name>
<dbReference type="SUPFAM" id="SSF51445">
    <property type="entry name" value="(Trans)glycosidases"/>
    <property type="match status" value="1"/>
</dbReference>
<dbReference type="Gene3D" id="3.20.20.80">
    <property type="entry name" value="Glycosidases"/>
    <property type="match status" value="1"/>
</dbReference>